<proteinExistence type="inferred from homology"/>
<dbReference type="PROSITE" id="PS50893">
    <property type="entry name" value="ABC_TRANSPORTER_2"/>
    <property type="match status" value="1"/>
</dbReference>
<evidence type="ECO:0000256" key="1">
    <source>
        <dbReference type="ARBA" id="ARBA00005417"/>
    </source>
</evidence>
<dbReference type="GO" id="GO:0005524">
    <property type="term" value="F:ATP binding"/>
    <property type="evidence" value="ECO:0007669"/>
    <property type="project" value="UniProtKB-KW"/>
</dbReference>
<dbReference type="EMBL" id="UINC01074683">
    <property type="protein sequence ID" value="SVC12115.1"/>
    <property type="molecule type" value="Genomic_DNA"/>
</dbReference>
<dbReference type="InterPro" id="IPR027417">
    <property type="entry name" value="P-loop_NTPase"/>
</dbReference>
<evidence type="ECO:0000256" key="2">
    <source>
        <dbReference type="ARBA" id="ARBA00022448"/>
    </source>
</evidence>
<evidence type="ECO:0000259" key="5">
    <source>
        <dbReference type="PROSITE" id="PS50893"/>
    </source>
</evidence>
<dbReference type="InterPro" id="IPR017871">
    <property type="entry name" value="ABC_transporter-like_CS"/>
</dbReference>
<keyword evidence="4" id="KW-0067">ATP-binding</keyword>
<feature type="domain" description="ABC transporter" evidence="5">
    <location>
        <begin position="11"/>
        <end position="250"/>
    </location>
</feature>
<dbReference type="CDD" id="cd03257">
    <property type="entry name" value="ABC_NikE_OppD_transporters"/>
    <property type="match status" value="1"/>
</dbReference>
<keyword evidence="2" id="KW-0813">Transport</keyword>
<name>A0A382JK95_9ZZZZ</name>
<dbReference type="SMART" id="SM00382">
    <property type="entry name" value="AAA"/>
    <property type="match status" value="1"/>
</dbReference>
<dbReference type="Gene3D" id="3.40.50.300">
    <property type="entry name" value="P-loop containing nucleotide triphosphate hydrolases"/>
    <property type="match status" value="1"/>
</dbReference>
<dbReference type="GO" id="GO:0055085">
    <property type="term" value="P:transmembrane transport"/>
    <property type="evidence" value="ECO:0007669"/>
    <property type="project" value="UniProtKB-ARBA"/>
</dbReference>
<accession>A0A382JK95</accession>
<protein>
    <recommendedName>
        <fullName evidence="5">ABC transporter domain-containing protein</fullName>
    </recommendedName>
</protein>
<dbReference type="AlphaFoldDB" id="A0A382JK95"/>
<sequence length="255" mass="28311">MKNNSSPILSVQHLSVTFPKKSRFFLKEQASDQVLSDINFELYQGKITALVGESGSGKTTIGNTIVGLVRNFTGEFQFEGTAYNPLDMFHLRTEIQYIFQDSLSALNPRMTAGQTLNEILLIHHSNENVDSILEQVELQGEIAGKYPHELSGGQRQRVNIARALAVNPQVLVCDEVVSALDVSIQAKILNLITRLVRERNLAILFITHDLNVVKAFAESIIVLSKGEIVEKGDALQIMESPEHFYTKTLIAAMDS</sequence>
<dbReference type="GO" id="GO:0016887">
    <property type="term" value="F:ATP hydrolysis activity"/>
    <property type="evidence" value="ECO:0007669"/>
    <property type="project" value="InterPro"/>
</dbReference>
<dbReference type="PROSITE" id="PS00211">
    <property type="entry name" value="ABC_TRANSPORTER_1"/>
    <property type="match status" value="1"/>
</dbReference>
<dbReference type="InterPro" id="IPR003439">
    <property type="entry name" value="ABC_transporter-like_ATP-bd"/>
</dbReference>
<reference evidence="6" key="1">
    <citation type="submission" date="2018-05" db="EMBL/GenBank/DDBJ databases">
        <authorList>
            <person name="Lanie J.A."/>
            <person name="Ng W.-L."/>
            <person name="Kazmierczak K.M."/>
            <person name="Andrzejewski T.M."/>
            <person name="Davidsen T.M."/>
            <person name="Wayne K.J."/>
            <person name="Tettelin H."/>
            <person name="Glass J.I."/>
            <person name="Rusch D."/>
            <person name="Podicherti R."/>
            <person name="Tsui H.-C.T."/>
            <person name="Winkler M.E."/>
        </authorList>
    </citation>
    <scope>NUCLEOTIDE SEQUENCE</scope>
</reference>
<comment type="similarity">
    <text evidence="1">Belongs to the ABC transporter superfamily.</text>
</comment>
<dbReference type="PANTHER" id="PTHR43776">
    <property type="entry name" value="TRANSPORT ATP-BINDING PROTEIN"/>
    <property type="match status" value="1"/>
</dbReference>
<dbReference type="InterPro" id="IPR050319">
    <property type="entry name" value="ABC_transp_ATP-bind"/>
</dbReference>
<organism evidence="6">
    <name type="scientific">marine metagenome</name>
    <dbReference type="NCBI Taxonomy" id="408172"/>
    <lineage>
        <taxon>unclassified sequences</taxon>
        <taxon>metagenomes</taxon>
        <taxon>ecological metagenomes</taxon>
    </lineage>
</organism>
<keyword evidence="3" id="KW-0547">Nucleotide-binding</keyword>
<evidence type="ECO:0000313" key="6">
    <source>
        <dbReference type="EMBL" id="SVC12115.1"/>
    </source>
</evidence>
<dbReference type="SUPFAM" id="SSF52540">
    <property type="entry name" value="P-loop containing nucleoside triphosphate hydrolases"/>
    <property type="match status" value="1"/>
</dbReference>
<evidence type="ECO:0000256" key="3">
    <source>
        <dbReference type="ARBA" id="ARBA00022741"/>
    </source>
</evidence>
<gene>
    <name evidence="6" type="ORF">METZ01_LOCUS264969</name>
</gene>
<dbReference type="Pfam" id="PF00005">
    <property type="entry name" value="ABC_tran"/>
    <property type="match status" value="1"/>
</dbReference>
<dbReference type="InterPro" id="IPR003593">
    <property type="entry name" value="AAA+_ATPase"/>
</dbReference>
<dbReference type="PANTHER" id="PTHR43776:SF7">
    <property type="entry name" value="D,D-DIPEPTIDE TRANSPORT ATP-BINDING PROTEIN DDPF-RELATED"/>
    <property type="match status" value="1"/>
</dbReference>
<evidence type="ECO:0000256" key="4">
    <source>
        <dbReference type="ARBA" id="ARBA00022840"/>
    </source>
</evidence>